<gene>
    <name evidence="2" type="ORF">HFM93_14225</name>
</gene>
<evidence type="ECO:0000313" key="2">
    <source>
        <dbReference type="EMBL" id="NSG31384.1"/>
    </source>
</evidence>
<keyword evidence="1" id="KW-0472">Membrane</keyword>
<accession>A0ABX2H330</accession>
<keyword evidence="3" id="KW-1185">Reference proteome</keyword>
<feature type="transmembrane region" description="Helical" evidence="1">
    <location>
        <begin position="74"/>
        <end position="98"/>
    </location>
</feature>
<evidence type="ECO:0000313" key="3">
    <source>
        <dbReference type="Proteomes" id="UP000821846"/>
    </source>
</evidence>
<feature type="transmembrane region" description="Helical" evidence="1">
    <location>
        <begin position="51"/>
        <end position="68"/>
    </location>
</feature>
<evidence type="ECO:0008006" key="4">
    <source>
        <dbReference type="Google" id="ProtNLM"/>
    </source>
</evidence>
<dbReference type="EMBL" id="JAAWUZ010000080">
    <property type="protein sequence ID" value="NSG31384.1"/>
    <property type="molecule type" value="Genomic_DNA"/>
</dbReference>
<feature type="transmembrane region" description="Helical" evidence="1">
    <location>
        <begin position="6"/>
        <end position="30"/>
    </location>
</feature>
<keyword evidence="1" id="KW-1133">Transmembrane helix</keyword>
<name>A0ABX2H330_9FIRM</name>
<comment type="caution">
    <text evidence="2">The sequence shown here is derived from an EMBL/GenBank/DDBJ whole genome shotgun (WGS) entry which is preliminary data.</text>
</comment>
<reference evidence="2 3" key="1">
    <citation type="journal article" date="2020" name="Cell Host Microbe">
        <title>Functional and Genomic Variation between Human-Derived Isolates of Lachnospiraceae Reveals Inter- and Intra-Species Diversity.</title>
        <authorList>
            <person name="Sorbara M.T."/>
            <person name="Littmann E.R."/>
            <person name="Fontana E."/>
            <person name="Moody T.U."/>
            <person name="Kohout C.E."/>
            <person name="Gjonbalaj M."/>
            <person name="Eaton V."/>
            <person name="Seok R."/>
            <person name="Leiner I.M."/>
            <person name="Pamer E.G."/>
        </authorList>
    </citation>
    <scope>NUCLEOTIDE SEQUENCE [LARGE SCALE GENOMIC DNA]</scope>
    <source>
        <strain evidence="2 3">MSK.14.16</strain>
    </source>
</reference>
<dbReference type="Proteomes" id="UP000821846">
    <property type="component" value="Unassembled WGS sequence"/>
</dbReference>
<protein>
    <recommendedName>
        <fullName evidence="4">DUF3784 domain-containing protein</fullName>
    </recommendedName>
</protein>
<proteinExistence type="predicted"/>
<keyword evidence="1" id="KW-0812">Transmembrane</keyword>
<sequence>MGFIIWSLFGVFIIGLGIKDMFSKNLVGFWANTETIKVKDVKGYNRATGRLFIIYGIVFIILGIPLLEGQNTPYILWSVIGVMVETIAIMAVYSLGIVKKYEEK</sequence>
<organism evidence="2 3">
    <name type="scientific">Faecalicatena fissicatena</name>
    <dbReference type="NCBI Taxonomy" id="290055"/>
    <lineage>
        <taxon>Bacteria</taxon>
        <taxon>Bacillati</taxon>
        <taxon>Bacillota</taxon>
        <taxon>Clostridia</taxon>
        <taxon>Lachnospirales</taxon>
        <taxon>Lachnospiraceae</taxon>
        <taxon>Faecalicatena</taxon>
    </lineage>
</organism>
<evidence type="ECO:0000256" key="1">
    <source>
        <dbReference type="SAM" id="Phobius"/>
    </source>
</evidence>